<evidence type="ECO:0000256" key="1">
    <source>
        <dbReference type="ARBA" id="ARBA00004245"/>
    </source>
</evidence>
<dbReference type="HOGENOM" id="CLU_085418_0_0_1"/>
<evidence type="ECO:0000256" key="6">
    <source>
        <dbReference type="ARBA" id="ARBA00034687"/>
    </source>
</evidence>
<comment type="similarity">
    <text evidence="2">Belongs to the dynactin subunits 5/6 family. Dynactin subunit 6 subfamily.</text>
</comment>
<dbReference type="OrthoDB" id="2355at2759"/>
<reference evidence="8" key="2">
    <citation type="submission" date="2015-01" db="EMBL/GenBank/DDBJ databases">
        <title>Evolutionary Origins and Diversification of the Mycorrhizal Mutualists.</title>
        <authorList>
            <consortium name="DOE Joint Genome Institute"/>
            <consortium name="Mycorrhizal Genomics Consortium"/>
            <person name="Kohler A."/>
            <person name="Kuo A."/>
            <person name="Nagy L.G."/>
            <person name="Floudas D."/>
            <person name="Copeland A."/>
            <person name="Barry K.W."/>
            <person name="Cichocki N."/>
            <person name="Veneault-Fourrey C."/>
            <person name="LaButti K."/>
            <person name="Lindquist E.A."/>
            <person name="Lipzen A."/>
            <person name="Lundell T."/>
            <person name="Morin E."/>
            <person name="Murat C."/>
            <person name="Riley R."/>
            <person name="Ohm R."/>
            <person name="Sun H."/>
            <person name="Tunlid A."/>
            <person name="Henrissat B."/>
            <person name="Grigoriev I.V."/>
            <person name="Hibbett D.S."/>
            <person name="Martin F."/>
        </authorList>
    </citation>
    <scope>NUCLEOTIDE SEQUENCE [LARGE SCALE GENOMIC DNA]</scope>
    <source>
        <strain evidence="8">Ve08.2h10</strain>
    </source>
</reference>
<keyword evidence="8" id="KW-1185">Reference proteome</keyword>
<dbReference type="SUPFAM" id="SSF51161">
    <property type="entry name" value="Trimeric LpxA-like enzymes"/>
    <property type="match status" value="1"/>
</dbReference>
<dbReference type="InterPro" id="IPR011004">
    <property type="entry name" value="Trimer_LpxA-like_sf"/>
</dbReference>
<dbReference type="InParanoid" id="A0A0D0DJM8"/>
<keyword evidence="4" id="KW-0963">Cytoplasm</keyword>
<dbReference type="Gene3D" id="2.160.10.10">
    <property type="entry name" value="Hexapeptide repeat proteins"/>
    <property type="match status" value="1"/>
</dbReference>
<name>A0A0D0DJM8_9AGAM</name>
<dbReference type="PANTHER" id="PTHR13072:SF0">
    <property type="entry name" value="DYNACTIN SUBUNIT 6"/>
    <property type="match status" value="1"/>
</dbReference>
<reference evidence="7 8" key="1">
    <citation type="submission" date="2014-04" db="EMBL/GenBank/DDBJ databases">
        <authorList>
            <consortium name="DOE Joint Genome Institute"/>
            <person name="Kuo A."/>
            <person name="Kohler A."/>
            <person name="Jargeat P."/>
            <person name="Nagy L.G."/>
            <person name="Floudas D."/>
            <person name="Copeland A."/>
            <person name="Barry K.W."/>
            <person name="Cichocki N."/>
            <person name="Veneault-Fourrey C."/>
            <person name="LaButti K."/>
            <person name="Lindquist E.A."/>
            <person name="Lipzen A."/>
            <person name="Lundell T."/>
            <person name="Morin E."/>
            <person name="Murat C."/>
            <person name="Sun H."/>
            <person name="Tunlid A."/>
            <person name="Henrissat B."/>
            <person name="Grigoriev I.V."/>
            <person name="Hibbett D.S."/>
            <person name="Martin F."/>
            <person name="Nordberg H.P."/>
            <person name="Cantor M.N."/>
            <person name="Hua S.X."/>
        </authorList>
    </citation>
    <scope>NUCLEOTIDE SEQUENCE [LARGE SCALE GENOMIC DNA]</scope>
    <source>
        <strain evidence="7 8">Ve08.2h10</strain>
    </source>
</reference>
<dbReference type="AlphaFoldDB" id="A0A0D0DJM8"/>
<comment type="subcellular location">
    <subcellularLocation>
        <location evidence="1">Cytoplasm</location>
        <location evidence="1">Cytoskeleton</location>
    </subcellularLocation>
</comment>
<accession>A0A0D0DJM8</accession>
<evidence type="ECO:0000256" key="4">
    <source>
        <dbReference type="ARBA" id="ARBA00022490"/>
    </source>
</evidence>
<evidence type="ECO:0000256" key="2">
    <source>
        <dbReference type="ARBA" id="ARBA00007719"/>
    </source>
</evidence>
<dbReference type="GO" id="GO:0070840">
    <property type="term" value="F:dynein complex binding"/>
    <property type="evidence" value="ECO:0007669"/>
    <property type="project" value="TreeGrafter"/>
</dbReference>
<evidence type="ECO:0000313" key="7">
    <source>
        <dbReference type="EMBL" id="KIK98652.1"/>
    </source>
</evidence>
<dbReference type="InterPro" id="IPR027777">
    <property type="entry name" value="DCTN6"/>
</dbReference>
<evidence type="ECO:0000256" key="5">
    <source>
        <dbReference type="ARBA" id="ARBA00023212"/>
    </source>
</evidence>
<comment type="function">
    <text evidence="6">Part of the dynactin complex that activates the molecular motor dynein for ultra-processive transport along microtubules.</text>
</comment>
<organism evidence="7 8">
    <name type="scientific">Paxillus rubicundulus Ve08.2h10</name>
    <dbReference type="NCBI Taxonomy" id="930991"/>
    <lineage>
        <taxon>Eukaryota</taxon>
        <taxon>Fungi</taxon>
        <taxon>Dikarya</taxon>
        <taxon>Basidiomycota</taxon>
        <taxon>Agaricomycotina</taxon>
        <taxon>Agaricomycetes</taxon>
        <taxon>Agaricomycetidae</taxon>
        <taxon>Boletales</taxon>
        <taxon>Paxilineae</taxon>
        <taxon>Paxillaceae</taxon>
        <taxon>Paxillus</taxon>
    </lineage>
</organism>
<dbReference type="EMBL" id="KN824885">
    <property type="protein sequence ID" value="KIK98652.1"/>
    <property type="molecule type" value="Genomic_DNA"/>
</dbReference>
<proteinExistence type="inferred from homology"/>
<dbReference type="GO" id="GO:0005869">
    <property type="term" value="C:dynactin complex"/>
    <property type="evidence" value="ECO:0007669"/>
    <property type="project" value="InterPro"/>
</dbReference>
<evidence type="ECO:0000313" key="8">
    <source>
        <dbReference type="Proteomes" id="UP000054538"/>
    </source>
</evidence>
<gene>
    <name evidence="7" type="ORF">PAXRUDRAFT_656861</name>
</gene>
<sequence length="177" mass="19508">MPPIRDKFTIHSKAVVCQDVDLKGDITIGPSSVVHPKATIFALGGPIVIGSGCIIEEAAIIVNRRKEVMRIGDNNLFEIGCRVESPSIGTNNTISTRARVHHTVRISNFCVIGAGCLVVPTEDEILEEYTSVYGPASERRIWSGRGKVQEADLRIKHAEYLREMLPKFNRLRRGDGA</sequence>
<dbReference type="GO" id="GO:0007052">
    <property type="term" value="P:mitotic spindle organization"/>
    <property type="evidence" value="ECO:0007669"/>
    <property type="project" value="TreeGrafter"/>
</dbReference>
<dbReference type="PANTHER" id="PTHR13072">
    <property type="entry name" value="DYNACTIN 6"/>
    <property type="match status" value="1"/>
</dbReference>
<protein>
    <recommendedName>
        <fullName evidence="3">Dynactin subunit 6</fullName>
    </recommendedName>
</protein>
<keyword evidence="5" id="KW-0206">Cytoskeleton</keyword>
<dbReference type="CDD" id="cd04646">
    <property type="entry name" value="LbH_Dynactin_6"/>
    <property type="match status" value="1"/>
</dbReference>
<evidence type="ECO:0000256" key="3">
    <source>
        <dbReference type="ARBA" id="ARBA00016573"/>
    </source>
</evidence>
<dbReference type="STRING" id="930991.A0A0D0DJM8"/>
<dbReference type="Proteomes" id="UP000054538">
    <property type="component" value="Unassembled WGS sequence"/>
</dbReference>